<dbReference type="EMBL" id="PJQY01002667">
    <property type="protein sequence ID" value="PQP91780.1"/>
    <property type="molecule type" value="Genomic_DNA"/>
</dbReference>
<evidence type="ECO:0000313" key="3">
    <source>
        <dbReference type="Proteomes" id="UP000250321"/>
    </source>
</evidence>
<evidence type="ECO:0000256" key="1">
    <source>
        <dbReference type="SAM" id="MobiDB-lite"/>
    </source>
</evidence>
<evidence type="ECO:0000313" key="2">
    <source>
        <dbReference type="EMBL" id="PQP91780.1"/>
    </source>
</evidence>
<dbReference type="Proteomes" id="UP000250321">
    <property type="component" value="Unassembled WGS sequence"/>
</dbReference>
<organism evidence="2 3">
    <name type="scientific">Prunus yedoensis var. nudiflora</name>
    <dbReference type="NCBI Taxonomy" id="2094558"/>
    <lineage>
        <taxon>Eukaryota</taxon>
        <taxon>Viridiplantae</taxon>
        <taxon>Streptophyta</taxon>
        <taxon>Embryophyta</taxon>
        <taxon>Tracheophyta</taxon>
        <taxon>Spermatophyta</taxon>
        <taxon>Magnoliopsida</taxon>
        <taxon>eudicotyledons</taxon>
        <taxon>Gunneridae</taxon>
        <taxon>Pentapetalae</taxon>
        <taxon>rosids</taxon>
        <taxon>fabids</taxon>
        <taxon>Rosales</taxon>
        <taxon>Rosaceae</taxon>
        <taxon>Amygdaloideae</taxon>
        <taxon>Amygdaleae</taxon>
        <taxon>Prunus</taxon>
    </lineage>
</organism>
<protein>
    <submittedName>
        <fullName evidence="2">Uncharacterized protein</fullName>
    </submittedName>
</protein>
<name>A0A314XJ95_PRUYE</name>
<feature type="region of interest" description="Disordered" evidence="1">
    <location>
        <begin position="1"/>
        <end position="29"/>
    </location>
</feature>
<accession>A0A314XJ95</accession>
<keyword evidence="3" id="KW-1185">Reference proteome</keyword>
<gene>
    <name evidence="2" type="ORF">Pyn_23436</name>
</gene>
<proteinExistence type="predicted"/>
<reference evidence="2 3" key="1">
    <citation type="submission" date="2018-02" db="EMBL/GenBank/DDBJ databases">
        <title>Draft genome of wild Prunus yedoensis var. nudiflora.</title>
        <authorList>
            <person name="Baek S."/>
            <person name="Kim J.-H."/>
            <person name="Choi K."/>
            <person name="Kim G.-B."/>
            <person name="Cho A."/>
            <person name="Jang H."/>
            <person name="Shin C.-H."/>
            <person name="Yu H.-J."/>
            <person name="Mun J.-H."/>
        </authorList>
    </citation>
    <scope>NUCLEOTIDE SEQUENCE [LARGE SCALE GENOMIC DNA]</scope>
    <source>
        <strain evidence="3">cv. Jeju island</strain>
        <tissue evidence="2">Leaf</tissue>
    </source>
</reference>
<comment type="caution">
    <text evidence="2">The sequence shown here is derived from an EMBL/GenBank/DDBJ whole genome shotgun (WGS) entry which is preliminary data.</text>
</comment>
<sequence>MGNEGLIHHSMAVQESTNPDKTSEGERPPHMFTLTLELGHDMYDDHYPTFPIRNDIVALLMGFAQGDHPYQLNEEYMVESI</sequence>
<dbReference type="AlphaFoldDB" id="A0A314XJ95"/>